<dbReference type="PANTHER" id="PTHR22752">
    <property type="entry name" value="G PROTEIN-COUPLED RECEPTOR"/>
    <property type="match status" value="1"/>
</dbReference>
<dbReference type="GO" id="GO:0005886">
    <property type="term" value="C:plasma membrane"/>
    <property type="evidence" value="ECO:0007669"/>
    <property type="project" value="UniProtKB-SubCell"/>
</dbReference>
<gene>
    <name evidence="13" type="primary">LOC111193217</name>
    <name evidence="12" type="synonym">HRH2</name>
    <name evidence="12" type="ORF">AMEX_G17638</name>
</gene>
<dbReference type="EMBL" id="JAICCE010000014">
    <property type="protein sequence ID" value="KAG9268645.1"/>
    <property type="molecule type" value="Genomic_DNA"/>
</dbReference>
<evidence type="ECO:0000256" key="5">
    <source>
        <dbReference type="ARBA" id="ARBA00023040"/>
    </source>
</evidence>
<feature type="transmembrane region" description="Helical" evidence="10">
    <location>
        <begin position="83"/>
        <end position="103"/>
    </location>
</feature>
<keyword evidence="4 10" id="KW-1133">Transmembrane helix</keyword>
<evidence type="ECO:0000256" key="3">
    <source>
        <dbReference type="ARBA" id="ARBA00022692"/>
    </source>
</evidence>
<feature type="transmembrane region" description="Helical" evidence="10">
    <location>
        <begin position="6"/>
        <end position="32"/>
    </location>
</feature>
<feature type="transmembrane region" description="Helical" evidence="10">
    <location>
        <begin position="41"/>
        <end position="63"/>
    </location>
</feature>
<feature type="domain" description="G-protein coupled receptors family 1 profile" evidence="11">
    <location>
        <begin position="22"/>
        <end position="278"/>
    </location>
</feature>
<evidence type="ECO:0000256" key="2">
    <source>
        <dbReference type="ARBA" id="ARBA00022475"/>
    </source>
</evidence>
<dbReference type="SUPFAM" id="SSF81321">
    <property type="entry name" value="Family A G protein-coupled receptor-like"/>
    <property type="match status" value="1"/>
</dbReference>
<dbReference type="Proteomes" id="UP000694621">
    <property type="component" value="Unplaced"/>
</dbReference>
<sequence length="347" mass="38553">MQWTEMVYAVLMISSSLLSVCGNTVLLLVLLLNRNLQTETWILTLSFNVCDLALGLSTIPFGAHNSLFRPQGYSSSSVLCQGSAFFFMLLQLASVHSLTWATVDKFTEICFALNYANIFTAHRTRIILGIIWTYSLVNAVLPLTGFGSYSYSSSRFLCAPSFKPACTGFNMLFIVLGIIVPILAMCVMYGYIVYVARNQVRRGTFVCNEQHCFYVPANNYFKSSIVMVTTIVCLLICWLPYITICFYETLTGSESPQPASAVATWLVLFTSALNPWINSMTQTRYRAALRRSLKKIRQALERACKKPLPRSTSTQASSKSHGCPSATPSAPPASQTHDEPLHEPTES</sequence>
<keyword evidence="3 10" id="KW-0812">Transmembrane</keyword>
<protein>
    <submittedName>
        <fullName evidence="12">Adenosine receptor A3-like</fullName>
    </submittedName>
    <submittedName>
        <fullName evidence="13">Histamine receptor H2</fullName>
    </submittedName>
</protein>
<evidence type="ECO:0000313" key="12">
    <source>
        <dbReference type="EMBL" id="KAG9268645.1"/>
    </source>
</evidence>
<feature type="transmembrane region" description="Helical" evidence="10">
    <location>
        <begin position="124"/>
        <end position="151"/>
    </location>
</feature>
<accession>A0A8B9JEE2</accession>
<dbReference type="OrthoDB" id="5951059at2759"/>
<dbReference type="InterPro" id="IPR000276">
    <property type="entry name" value="GPCR_Rhodpsn"/>
</dbReference>
<evidence type="ECO:0000313" key="13">
    <source>
        <dbReference type="Ensembl" id="ENSAMXP00005020347.1"/>
    </source>
</evidence>
<reference evidence="12 15" key="1">
    <citation type="submission" date="2021-07" db="EMBL/GenBank/DDBJ databases">
        <authorList>
            <person name="Imarazene B."/>
            <person name="Zahm M."/>
            <person name="Klopp C."/>
            <person name="Cabau C."/>
            <person name="Beille S."/>
            <person name="Jouanno E."/>
            <person name="Castinel A."/>
            <person name="Lluch J."/>
            <person name="Gil L."/>
            <person name="Kuchtly C."/>
            <person name="Lopez Roques C."/>
            <person name="Donnadieu C."/>
            <person name="Parrinello H."/>
            <person name="Journot L."/>
            <person name="Du K."/>
            <person name="Schartl M."/>
            <person name="Retaux S."/>
            <person name="Guiguen Y."/>
        </authorList>
    </citation>
    <scope>NUCLEOTIDE SEQUENCE [LARGE SCALE GENOMIC DNA]</scope>
    <source>
        <strain evidence="12">Pach_M1</strain>
        <tissue evidence="12">Testis</tissue>
    </source>
</reference>
<feature type="compositionally biased region" description="Polar residues" evidence="9">
    <location>
        <begin position="310"/>
        <end position="320"/>
    </location>
</feature>
<name>A0A8B9JEE2_ASTMX</name>
<dbReference type="Pfam" id="PF00001">
    <property type="entry name" value="7tm_1"/>
    <property type="match status" value="1"/>
</dbReference>
<keyword evidence="2" id="KW-1003">Cell membrane</keyword>
<feature type="transmembrane region" description="Helical" evidence="10">
    <location>
        <begin position="171"/>
        <end position="194"/>
    </location>
</feature>
<evidence type="ECO:0000256" key="4">
    <source>
        <dbReference type="ARBA" id="ARBA00022989"/>
    </source>
</evidence>
<feature type="compositionally biased region" description="Basic and acidic residues" evidence="9">
    <location>
        <begin position="336"/>
        <end position="347"/>
    </location>
</feature>
<dbReference type="FunFam" id="1.20.1070.10:FF:000464">
    <property type="entry name" value="Trace amine-associated receptor 1"/>
    <property type="match status" value="1"/>
</dbReference>
<feature type="transmembrane region" description="Helical" evidence="10">
    <location>
        <begin position="259"/>
        <end position="277"/>
    </location>
</feature>
<feature type="transmembrane region" description="Helical" evidence="10">
    <location>
        <begin position="225"/>
        <end position="247"/>
    </location>
</feature>
<keyword evidence="6 10" id="KW-0472">Membrane</keyword>
<keyword evidence="5" id="KW-0297">G-protein coupled receptor</keyword>
<organism evidence="13 14">
    <name type="scientific">Astyanax mexicanus</name>
    <name type="common">Blind cave fish</name>
    <name type="synonym">Astyanax fasciatus mexicanus</name>
    <dbReference type="NCBI Taxonomy" id="7994"/>
    <lineage>
        <taxon>Eukaryota</taxon>
        <taxon>Metazoa</taxon>
        <taxon>Chordata</taxon>
        <taxon>Craniata</taxon>
        <taxon>Vertebrata</taxon>
        <taxon>Euteleostomi</taxon>
        <taxon>Actinopterygii</taxon>
        <taxon>Neopterygii</taxon>
        <taxon>Teleostei</taxon>
        <taxon>Ostariophysi</taxon>
        <taxon>Characiformes</taxon>
        <taxon>Characoidei</taxon>
        <taxon>Acestrorhamphidae</taxon>
        <taxon>Acestrorhamphinae</taxon>
        <taxon>Astyanax</taxon>
    </lineage>
</organism>
<evidence type="ECO:0000313" key="14">
    <source>
        <dbReference type="Proteomes" id="UP000694621"/>
    </source>
</evidence>
<evidence type="ECO:0000256" key="9">
    <source>
        <dbReference type="SAM" id="MobiDB-lite"/>
    </source>
</evidence>
<evidence type="ECO:0000256" key="1">
    <source>
        <dbReference type="ARBA" id="ARBA00004651"/>
    </source>
</evidence>
<dbReference type="GO" id="GO:0004930">
    <property type="term" value="F:G protein-coupled receptor activity"/>
    <property type="evidence" value="ECO:0007669"/>
    <property type="project" value="UniProtKB-KW"/>
</dbReference>
<dbReference type="Ensembl" id="ENSAMXT00005022496.1">
    <property type="protein sequence ID" value="ENSAMXP00005020347.1"/>
    <property type="gene ID" value="ENSAMXG00005010548.1"/>
</dbReference>
<evidence type="ECO:0000256" key="10">
    <source>
        <dbReference type="SAM" id="Phobius"/>
    </source>
</evidence>
<evidence type="ECO:0000259" key="11">
    <source>
        <dbReference type="PROSITE" id="PS50262"/>
    </source>
</evidence>
<evidence type="ECO:0000256" key="7">
    <source>
        <dbReference type="ARBA" id="ARBA00023170"/>
    </source>
</evidence>
<proteinExistence type="predicted"/>
<keyword evidence="7 12" id="KW-0675">Receptor</keyword>
<evidence type="ECO:0000256" key="8">
    <source>
        <dbReference type="ARBA" id="ARBA00023224"/>
    </source>
</evidence>
<comment type="subcellular location">
    <subcellularLocation>
        <location evidence="1">Cell membrane</location>
        <topology evidence="1">Multi-pass membrane protein</topology>
    </subcellularLocation>
</comment>
<evidence type="ECO:0000313" key="15">
    <source>
        <dbReference type="Proteomes" id="UP000752171"/>
    </source>
</evidence>
<dbReference type="PRINTS" id="PR00237">
    <property type="entry name" value="GPCRRHODOPSN"/>
</dbReference>
<dbReference type="AlphaFoldDB" id="A0A8B9JEE2"/>
<evidence type="ECO:0000256" key="6">
    <source>
        <dbReference type="ARBA" id="ARBA00023136"/>
    </source>
</evidence>
<dbReference type="InterPro" id="IPR017452">
    <property type="entry name" value="GPCR_Rhodpsn_7TM"/>
</dbReference>
<feature type="region of interest" description="Disordered" evidence="9">
    <location>
        <begin position="305"/>
        <end position="347"/>
    </location>
</feature>
<dbReference type="PROSITE" id="PS50262">
    <property type="entry name" value="G_PROTEIN_RECEP_F1_2"/>
    <property type="match status" value="1"/>
</dbReference>
<feature type="compositionally biased region" description="Low complexity" evidence="9">
    <location>
        <begin position="324"/>
        <end position="334"/>
    </location>
</feature>
<dbReference type="Gene3D" id="1.20.1070.10">
    <property type="entry name" value="Rhodopsin 7-helix transmembrane proteins"/>
    <property type="match status" value="1"/>
</dbReference>
<dbReference type="Proteomes" id="UP000752171">
    <property type="component" value="Unassembled WGS sequence"/>
</dbReference>
<keyword evidence="8" id="KW-0807">Transducer</keyword>
<reference evidence="13" key="2">
    <citation type="submission" date="2025-05" db="UniProtKB">
        <authorList>
            <consortium name="Ensembl"/>
        </authorList>
    </citation>
    <scope>IDENTIFICATION</scope>
</reference>
<dbReference type="CDD" id="cd00637">
    <property type="entry name" value="7tm_classA_rhodopsin-like"/>
    <property type="match status" value="1"/>
</dbReference>